<evidence type="ECO:0000313" key="6">
    <source>
        <dbReference type="Proteomes" id="UP000240572"/>
    </source>
</evidence>
<comment type="caution">
    <text evidence="5">The sequence shown here is derived from an EMBL/GenBank/DDBJ whole genome shotgun (WGS) entry which is preliminary data.</text>
</comment>
<keyword evidence="2" id="KW-0479">Metal-binding</keyword>
<dbReference type="OrthoDB" id="100605at2"/>
<evidence type="ECO:0000259" key="4">
    <source>
        <dbReference type="Pfam" id="PF01433"/>
    </source>
</evidence>
<feature type="chain" id="PRO_5015137566" evidence="3">
    <location>
        <begin position="25"/>
        <end position="546"/>
    </location>
</feature>
<dbReference type="InterPro" id="IPR027268">
    <property type="entry name" value="Peptidase_M4/M1_CTD_sf"/>
</dbReference>
<keyword evidence="3" id="KW-0732">Signal</keyword>
<dbReference type="GO" id="GO:0008270">
    <property type="term" value="F:zinc ion binding"/>
    <property type="evidence" value="ECO:0007669"/>
    <property type="project" value="InterPro"/>
</dbReference>
<accession>A0A2P8D1H3</accession>
<dbReference type="CDD" id="cd09603">
    <property type="entry name" value="M1_APN_like"/>
    <property type="match status" value="1"/>
</dbReference>
<proteinExistence type="predicted"/>
<evidence type="ECO:0000256" key="3">
    <source>
        <dbReference type="SAM" id="SignalP"/>
    </source>
</evidence>
<feature type="binding site" evidence="2">
    <location>
        <position position="355"/>
    </location>
    <ligand>
        <name>Zn(2+)</name>
        <dbReference type="ChEBI" id="CHEBI:29105"/>
        <note>catalytic</note>
    </ligand>
</feature>
<keyword evidence="2" id="KW-0862">Zinc</keyword>
<dbReference type="SUPFAM" id="SSF55486">
    <property type="entry name" value="Metalloproteases ('zincins'), catalytic domain"/>
    <property type="match status" value="1"/>
</dbReference>
<protein>
    <submittedName>
        <fullName evidence="5">Peptidase M1-like protein</fullName>
    </submittedName>
</protein>
<dbReference type="InterPro" id="IPR042097">
    <property type="entry name" value="Aminopeptidase_N-like_N_sf"/>
</dbReference>
<dbReference type="AlphaFoldDB" id="A0A2P8D1H3"/>
<dbReference type="GO" id="GO:0008237">
    <property type="term" value="F:metallopeptidase activity"/>
    <property type="evidence" value="ECO:0007669"/>
    <property type="project" value="InterPro"/>
</dbReference>
<organism evidence="5 6">
    <name type="scientific">Taibaiella chishuiensis</name>
    <dbReference type="NCBI Taxonomy" id="1434707"/>
    <lineage>
        <taxon>Bacteria</taxon>
        <taxon>Pseudomonadati</taxon>
        <taxon>Bacteroidota</taxon>
        <taxon>Chitinophagia</taxon>
        <taxon>Chitinophagales</taxon>
        <taxon>Chitinophagaceae</taxon>
        <taxon>Taibaiella</taxon>
    </lineage>
</organism>
<dbReference type="InterPro" id="IPR034015">
    <property type="entry name" value="M1_LTA4H"/>
</dbReference>
<gene>
    <name evidence="5" type="ORF">B0I18_10690</name>
</gene>
<feature type="active site" description="Proton donor" evidence="1">
    <location>
        <position position="407"/>
    </location>
</feature>
<sequence>MVPVLYRYCLVIICVLLAGFTTVAQPNSVMCSNTPARAWWDVQAYELDIVFDTATNSISGSNTLLAKVVAPAADSLQLDLQEALQIDSVLMAGKRLQVRGQGSTYYLSEGFAGMAPGDSFRCTIYYHGAPVMAQRAPWDGGLVRTTDGKGQLWMAMACQGSGAYMWFPCKNFNGDEPERVTLKYTVPSGLTAIGNGRLRGKVTTGNTTTYTWSVQNPINNYDITFYIGDYTHWSDTFAGAKGPLSLDYYVLRENEQKARKQFAVVKPMMACFEEKMGPYPFYEDGYKLVDAPYLGMEHQSAVAYGNEYKMGYLGRDRSKTGVGLTFDFIIIHESGHEWFGNSITAYDPADTWIQEGFTSYSETIFAECLEGKQASFRYQQGKKRIIRNDKPVQGQYNACDEGSGDHYDKGAFVIHMIRMIMDDDTRFFAMLKAISAKFYHQLVTSNDIETFINQYSGKDFSKLFEQYLRHKELPVLLRQTTATGTAFQWSNCIPGFDMPLRILLPGNKATWIYPVAGKWTGYAHKGKIKADPDFLVGDTPGKPANQ</sequence>
<reference evidence="5 6" key="1">
    <citation type="submission" date="2018-03" db="EMBL/GenBank/DDBJ databases">
        <title>Genomic Encyclopedia of Type Strains, Phase III (KMG-III): the genomes of soil and plant-associated and newly described type strains.</title>
        <authorList>
            <person name="Whitman W."/>
        </authorList>
    </citation>
    <scope>NUCLEOTIDE SEQUENCE [LARGE SCALE GENOMIC DNA]</scope>
    <source>
        <strain evidence="5 6">CGMCC 1.12700</strain>
    </source>
</reference>
<dbReference type="Proteomes" id="UP000240572">
    <property type="component" value="Unassembled WGS sequence"/>
</dbReference>
<keyword evidence="6" id="KW-1185">Reference proteome</keyword>
<feature type="domain" description="Peptidase M1 membrane alanine aminopeptidase" evidence="4">
    <location>
        <begin position="289"/>
        <end position="467"/>
    </location>
</feature>
<feature type="binding site" evidence="2">
    <location>
        <position position="332"/>
    </location>
    <ligand>
        <name>Zn(2+)</name>
        <dbReference type="ChEBI" id="CHEBI:29105"/>
        <note>catalytic</note>
    </ligand>
</feature>
<dbReference type="Pfam" id="PF01433">
    <property type="entry name" value="Peptidase_M1"/>
    <property type="match status" value="1"/>
</dbReference>
<evidence type="ECO:0000313" key="5">
    <source>
        <dbReference type="EMBL" id="PSK91080.1"/>
    </source>
</evidence>
<dbReference type="PANTHER" id="PTHR45726:SF3">
    <property type="entry name" value="LEUKOTRIENE A-4 HYDROLASE"/>
    <property type="match status" value="1"/>
</dbReference>
<dbReference type="Gene3D" id="1.10.390.10">
    <property type="entry name" value="Neutral Protease Domain 2"/>
    <property type="match status" value="1"/>
</dbReference>
<feature type="signal peptide" evidence="3">
    <location>
        <begin position="1"/>
        <end position="24"/>
    </location>
</feature>
<dbReference type="SUPFAM" id="SSF63737">
    <property type="entry name" value="Leukotriene A4 hydrolase N-terminal domain"/>
    <property type="match status" value="1"/>
</dbReference>
<name>A0A2P8D1H3_9BACT</name>
<comment type="cofactor">
    <cofactor evidence="2">
        <name>Zn(2+)</name>
        <dbReference type="ChEBI" id="CHEBI:29105"/>
    </cofactor>
    <text evidence="2">Binds 1 zinc ion per subunit.</text>
</comment>
<dbReference type="InterPro" id="IPR014782">
    <property type="entry name" value="Peptidase_M1_dom"/>
</dbReference>
<evidence type="ECO:0000256" key="1">
    <source>
        <dbReference type="PIRSR" id="PIRSR634015-1"/>
    </source>
</evidence>
<feature type="active site" description="Proton acceptor" evidence="1">
    <location>
        <position position="333"/>
    </location>
</feature>
<dbReference type="Gene3D" id="2.60.40.1730">
    <property type="entry name" value="tricorn interacting facor f3 domain"/>
    <property type="match status" value="1"/>
</dbReference>
<dbReference type="EMBL" id="PYGD01000006">
    <property type="protein sequence ID" value="PSK91080.1"/>
    <property type="molecule type" value="Genomic_DNA"/>
</dbReference>
<evidence type="ECO:0000256" key="2">
    <source>
        <dbReference type="PIRSR" id="PIRSR634015-3"/>
    </source>
</evidence>
<dbReference type="PANTHER" id="PTHR45726">
    <property type="entry name" value="LEUKOTRIENE A-4 HYDROLASE"/>
    <property type="match status" value="1"/>
</dbReference>
<feature type="binding site" evidence="2">
    <location>
        <position position="336"/>
    </location>
    <ligand>
        <name>Zn(2+)</name>
        <dbReference type="ChEBI" id="CHEBI:29105"/>
        <note>catalytic</note>
    </ligand>
</feature>